<comment type="cofactor">
    <cofactor evidence="1">
        <name>FAD</name>
        <dbReference type="ChEBI" id="CHEBI:57692"/>
    </cofactor>
</comment>
<dbReference type="PANTHER" id="PTHR10961:SF46">
    <property type="entry name" value="PEROXISOMAL SARCOSINE OXIDASE"/>
    <property type="match status" value="1"/>
</dbReference>
<evidence type="ECO:0000256" key="1">
    <source>
        <dbReference type="ARBA" id="ARBA00001974"/>
    </source>
</evidence>
<comment type="similarity">
    <text evidence="2">Belongs to the MSOX/MTOX family.</text>
</comment>
<evidence type="ECO:0000256" key="4">
    <source>
        <dbReference type="ARBA" id="ARBA00022827"/>
    </source>
</evidence>
<evidence type="ECO:0000256" key="2">
    <source>
        <dbReference type="ARBA" id="ARBA00010989"/>
    </source>
</evidence>
<evidence type="ECO:0000256" key="3">
    <source>
        <dbReference type="ARBA" id="ARBA00022630"/>
    </source>
</evidence>
<reference evidence="9" key="1">
    <citation type="journal article" date="2017" name="Genome Biol.">
        <title>Comparative genomics reveals high biological diversity and specific adaptations in the industrially and medically important fungal genus Aspergillus.</title>
        <authorList>
            <person name="de Vries R.P."/>
            <person name="Riley R."/>
            <person name="Wiebenga A."/>
            <person name="Aguilar-Osorio G."/>
            <person name="Amillis S."/>
            <person name="Uchima C.A."/>
            <person name="Anderluh G."/>
            <person name="Asadollahi M."/>
            <person name="Askin M."/>
            <person name="Barry K."/>
            <person name="Battaglia E."/>
            <person name="Bayram O."/>
            <person name="Benocci T."/>
            <person name="Braus-Stromeyer S.A."/>
            <person name="Caldana C."/>
            <person name="Canovas D."/>
            <person name="Cerqueira G.C."/>
            <person name="Chen F."/>
            <person name="Chen W."/>
            <person name="Choi C."/>
            <person name="Clum A."/>
            <person name="Dos Santos R.A."/>
            <person name="Damasio A.R."/>
            <person name="Diallinas G."/>
            <person name="Emri T."/>
            <person name="Fekete E."/>
            <person name="Flipphi M."/>
            <person name="Freyberg S."/>
            <person name="Gallo A."/>
            <person name="Gournas C."/>
            <person name="Habgood R."/>
            <person name="Hainaut M."/>
            <person name="Harispe M.L."/>
            <person name="Henrissat B."/>
            <person name="Hilden K.S."/>
            <person name="Hope R."/>
            <person name="Hossain A."/>
            <person name="Karabika E."/>
            <person name="Karaffa L."/>
            <person name="Karanyi Z."/>
            <person name="Krasevec N."/>
            <person name="Kuo A."/>
            <person name="Kusch H."/>
            <person name="LaButti K."/>
            <person name="Lagendijk E.L."/>
            <person name="Lapidus A."/>
            <person name="Levasseur A."/>
            <person name="Lindquist E."/>
            <person name="Lipzen A."/>
            <person name="Logrieco A.F."/>
            <person name="MacCabe A."/>
            <person name="Maekelae M.R."/>
            <person name="Malavazi I."/>
            <person name="Melin P."/>
            <person name="Meyer V."/>
            <person name="Mielnichuk N."/>
            <person name="Miskei M."/>
            <person name="Molnar A.P."/>
            <person name="Mule G."/>
            <person name="Ngan C.Y."/>
            <person name="Orejas M."/>
            <person name="Orosz E."/>
            <person name="Ouedraogo J.P."/>
            <person name="Overkamp K.M."/>
            <person name="Park H.-S."/>
            <person name="Perrone G."/>
            <person name="Piumi F."/>
            <person name="Punt P.J."/>
            <person name="Ram A.F."/>
            <person name="Ramon A."/>
            <person name="Rauscher S."/>
            <person name="Record E."/>
            <person name="Riano-Pachon D.M."/>
            <person name="Robert V."/>
            <person name="Roehrig J."/>
            <person name="Ruller R."/>
            <person name="Salamov A."/>
            <person name="Salih N.S."/>
            <person name="Samson R.A."/>
            <person name="Sandor E."/>
            <person name="Sanguinetti M."/>
            <person name="Schuetze T."/>
            <person name="Sepcic K."/>
            <person name="Shelest E."/>
            <person name="Sherlock G."/>
            <person name="Sophianopoulou V."/>
            <person name="Squina F.M."/>
            <person name="Sun H."/>
            <person name="Susca A."/>
            <person name="Todd R.B."/>
            <person name="Tsang A."/>
            <person name="Unkles S.E."/>
            <person name="van de Wiele N."/>
            <person name="van Rossen-Uffink D."/>
            <person name="Oliveira J.V."/>
            <person name="Vesth T.C."/>
            <person name="Visser J."/>
            <person name="Yu J.-H."/>
            <person name="Zhou M."/>
            <person name="Andersen M.R."/>
            <person name="Archer D.B."/>
            <person name="Baker S.E."/>
            <person name="Benoit I."/>
            <person name="Brakhage A.A."/>
            <person name="Braus G.H."/>
            <person name="Fischer R."/>
            <person name="Frisvad J.C."/>
            <person name="Goldman G.H."/>
            <person name="Houbraken J."/>
            <person name="Oakley B."/>
            <person name="Pocsi I."/>
            <person name="Scazzocchio C."/>
            <person name="Seiboth B."/>
            <person name="vanKuyk P.A."/>
            <person name="Wortman J."/>
            <person name="Dyer P.S."/>
            <person name="Grigoriev I.V."/>
        </authorList>
    </citation>
    <scope>NUCLEOTIDE SEQUENCE [LARGE SCALE GENOMIC DNA]</scope>
    <source>
        <strain evidence="9">CBS 506.65</strain>
    </source>
</reference>
<dbReference type="VEuPathDB" id="FungiDB:ASPZODRAFT_149707"/>
<evidence type="ECO:0000313" key="9">
    <source>
        <dbReference type="Proteomes" id="UP000184188"/>
    </source>
</evidence>
<keyword evidence="9" id="KW-1185">Reference proteome</keyword>
<sequence length="450" mass="50455">MSSELFPSNVIIIGAGVFGLSTALAIAKRHPTTKVTVIDRLVPPVADGESVDTTRCIRADYDDPVYARLAKEAQRKLEDDPDLSRHMFRQGMTWVSDGQPDENTESWKVQFELAKASSNPDDIVIFNSREEVYQTIHGENALPPSNVKPRWTMGYCNLENAFIDAKECIQVYYDRCLRIPSMTVRCGTPVRQITSVNGKATGVILEDGNSVTADLVIVAAGAWSNKLVDLGNRASSIAIAVAWIKVTPEEEARWKGMSITTNLNTGLNLFPPYRGEMKVLCRLGGYKNTVLVQHPEDPSRTMQISHPRTLITHPSDLIPADAEATIRENLREIMPMLADRPFDRTRLCWRSRAPTEDFLIAPHPRIAGIHLATAGSGHGWKFLPVIGDFIVDSVQGTLPRELQEMWAFHRYHERVRPDRNFASIVLETNSIHLSAPPERWRYTARLDHQG</sequence>
<gene>
    <name evidence="8" type="ORF">ASPZODRAFT_149707</name>
</gene>
<evidence type="ECO:0000256" key="6">
    <source>
        <dbReference type="SAM" id="Phobius"/>
    </source>
</evidence>
<dbReference type="GO" id="GO:0004657">
    <property type="term" value="F:proline dehydrogenase activity"/>
    <property type="evidence" value="ECO:0007669"/>
    <property type="project" value="TreeGrafter"/>
</dbReference>
<dbReference type="GO" id="GO:0050660">
    <property type="term" value="F:flavin adenine dinucleotide binding"/>
    <property type="evidence" value="ECO:0007669"/>
    <property type="project" value="InterPro"/>
</dbReference>
<dbReference type="Proteomes" id="UP000184188">
    <property type="component" value="Unassembled WGS sequence"/>
</dbReference>
<dbReference type="Gene3D" id="3.50.50.60">
    <property type="entry name" value="FAD/NAD(P)-binding domain"/>
    <property type="match status" value="1"/>
</dbReference>
<dbReference type="EMBL" id="KV878337">
    <property type="protein sequence ID" value="OJJ50367.1"/>
    <property type="molecule type" value="Genomic_DNA"/>
</dbReference>
<dbReference type="InterPro" id="IPR006076">
    <property type="entry name" value="FAD-dep_OxRdtase"/>
</dbReference>
<dbReference type="InterPro" id="IPR036188">
    <property type="entry name" value="FAD/NAD-bd_sf"/>
</dbReference>
<feature type="domain" description="FAD dependent oxidoreductase" evidence="7">
    <location>
        <begin position="10"/>
        <end position="392"/>
    </location>
</feature>
<organism evidence="8 9">
    <name type="scientific">Penicilliopsis zonata CBS 506.65</name>
    <dbReference type="NCBI Taxonomy" id="1073090"/>
    <lineage>
        <taxon>Eukaryota</taxon>
        <taxon>Fungi</taxon>
        <taxon>Dikarya</taxon>
        <taxon>Ascomycota</taxon>
        <taxon>Pezizomycotina</taxon>
        <taxon>Eurotiomycetes</taxon>
        <taxon>Eurotiomycetidae</taxon>
        <taxon>Eurotiales</taxon>
        <taxon>Aspergillaceae</taxon>
        <taxon>Penicilliopsis</taxon>
    </lineage>
</organism>
<dbReference type="AlphaFoldDB" id="A0A1L9STF7"/>
<dbReference type="GO" id="GO:0008115">
    <property type="term" value="F:sarcosine oxidase activity"/>
    <property type="evidence" value="ECO:0007669"/>
    <property type="project" value="TreeGrafter"/>
</dbReference>
<feature type="transmembrane region" description="Helical" evidence="6">
    <location>
        <begin position="6"/>
        <end position="27"/>
    </location>
</feature>
<dbReference type="Gene3D" id="3.30.9.10">
    <property type="entry name" value="D-Amino Acid Oxidase, subunit A, domain 2"/>
    <property type="match status" value="1"/>
</dbReference>
<evidence type="ECO:0000256" key="5">
    <source>
        <dbReference type="ARBA" id="ARBA00023002"/>
    </source>
</evidence>
<dbReference type="PANTHER" id="PTHR10961">
    <property type="entry name" value="PEROXISOMAL SARCOSINE OXIDASE"/>
    <property type="match status" value="1"/>
</dbReference>
<dbReference type="STRING" id="1073090.A0A1L9STF7"/>
<name>A0A1L9STF7_9EURO</name>
<accession>A0A1L9STF7</accession>
<keyword evidence="4" id="KW-0274">FAD</keyword>
<dbReference type="GO" id="GO:0050031">
    <property type="term" value="F:L-pipecolate oxidase activity"/>
    <property type="evidence" value="ECO:0007669"/>
    <property type="project" value="TreeGrafter"/>
</dbReference>
<proteinExistence type="inferred from homology"/>
<protein>
    <recommendedName>
        <fullName evidence="7">FAD dependent oxidoreductase domain-containing protein</fullName>
    </recommendedName>
</protein>
<keyword evidence="6" id="KW-0812">Transmembrane</keyword>
<dbReference type="OrthoDB" id="2219495at2759"/>
<dbReference type="RefSeq" id="XP_022584877.1">
    <property type="nucleotide sequence ID" value="XM_022725516.1"/>
</dbReference>
<dbReference type="InterPro" id="IPR045170">
    <property type="entry name" value="MTOX"/>
</dbReference>
<dbReference type="Pfam" id="PF01266">
    <property type="entry name" value="DAO"/>
    <property type="match status" value="1"/>
</dbReference>
<dbReference type="SUPFAM" id="SSF51905">
    <property type="entry name" value="FAD/NAD(P)-binding domain"/>
    <property type="match status" value="1"/>
</dbReference>
<keyword evidence="6" id="KW-1133">Transmembrane helix</keyword>
<keyword evidence="6" id="KW-0472">Membrane</keyword>
<dbReference type="GeneID" id="34611981"/>
<evidence type="ECO:0000259" key="7">
    <source>
        <dbReference type="Pfam" id="PF01266"/>
    </source>
</evidence>
<evidence type="ECO:0000313" key="8">
    <source>
        <dbReference type="EMBL" id="OJJ50367.1"/>
    </source>
</evidence>
<keyword evidence="5" id="KW-0560">Oxidoreductase</keyword>
<keyword evidence="3" id="KW-0285">Flavoprotein</keyword>